<organism evidence="1 2">
    <name type="scientific">Trichonephila inaurata madagascariensis</name>
    <dbReference type="NCBI Taxonomy" id="2747483"/>
    <lineage>
        <taxon>Eukaryota</taxon>
        <taxon>Metazoa</taxon>
        <taxon>Ecdysozoa</taxon>
        <taxon>Arthropoda</taxon>
        <taxon>Chelicerata</taxon>
        <taxon>Arachnida</taxon>
        <taxon>Araneae</taxon>
        <taxon>Araneomorphae</taxon>
        <taxon>Entelegynae</taxon>
        <taxon>Araneoidea</taxon>
        <taxon>Nephilidae</taxon>
        <taxon>Trichonephila</taxon>
        <taxon>Trichonephila inaurata</taxon>
    </lineage>
</organism>
<protein>
    <submittedName>
        <fullName evidence="1">Uncharacterized protein</fullName>
    </submittedName>
</protein>
<accession>A0A8X6XIT0</accession>
<comment type="caution">
    <text evidence="1">The sequence shown here is derived from an EMBL/GenBank/DDBJ whole genome shotgun (WGS) entry which is preliminary data.</text>
</comment>
<evidence type="ECO:0000313" key="1">
    <source>
        <dbReference type="EMBL" id="GFY54410.1"/>
    </source>
</evidence>
<name>A0A8X6XIT0_9ARAC</name>
<evidence type="ECO:0000313" key="2">
    <source>
        <dbReference type="Proteomes" id="UP000886998"/>
    </source>
</evidence>
<dbReference type="OrthoDB" id="6513831at2759"/>
<gene>
    <name evidence="1" type="ORF">TNIN_124011</name>
</gene>
<dbReference type="EMBL" id="BMAV01009850">
    <property type="protein sequence ID" value="GFY54410.1"/>
    <property type="molecule type" value="Genomic_DNA"/>
</dbReference>
<dbReference type="Proteomes" id="UP000886998">
    <property type="component" value="Unassembled WGS sequence"/>
</dbReference>
<sequence>MRASIEQSPKRPTLKHAAALGLSNRSVRKILYRDLHMHPYKMMNYFPGKESSGKKLADWFTADWFHQELIGSLLIFSKGMEGYKVFESIVQNYLFECPV</sequence>
<reference evidence="1" key="1">
    <citation type="submission" date="2020-08" db="EMBL/GenBank/DDBJ databases">
        <title>Multicomponent nature underlies the extraordinary mechanical properties of spider dragline silk.</title>
        <authorList>
            <person name="Kono N."/>
            <person name="Nakamura H."/>
            <person name="Mori M."/>
            <person name="Yoshida Y."/>
            <person name="Ohtoshi R."/>
            <person name="Malay A.D."/>
            <person name="Moran D.A.P."/>
            <person name="Tomita M."/>
            <person name="Numata K."/>
            <person name="Arakawa K."/>
        </authorList>
    </citation>
    <scope>NUCLEOTIDE SEQUENCE</scope>
</reference>
<dbReference type="AlphaFoldDB" id="A0A8X6XIT0"/>
<proteinExistence type="predicted"/>
<keyword evidence="2" id="KW-1185">Reference proteome</keyword>